<dbReference type="EMBL" id="CP018154">
    <property type="protein sequence ID" value="APG62222.1"/>
    <property type="molecule type" value="Genomic_DNA"/>
</dbReference>
<feature type="transmembrane region" description="Helical" evidence="1">
    <location>
        <begin position="175"/>
        <end position="208"/>
    </location>
</feature>
<name>A0A1L3JAR8_9SPHN</name>
<dbReference type="AlphaFoldDB" id="A0A1L3JAR8"/>
<dbReference type="RefSeq" id="WP_072558873.1">
    <property type="nucleotide sequence ID" value="NZ_CP018154.1"/>
</dbReference>
<reference evidence="2 3" key="1">
    <citation type="submission" date="2016-11" db="EMBL/GenBank/DDBJ databases">
        <title>Sphingorhabdus sp. LPB0140, isolated from marine environment.</title>
        <authorList>
            <person name="Kim E."/>
            <person name="Yi H."/>
        </authorList>
    </citation>
    <scope>NUCLEOTIDE SEQUENCE [LARGE SCALE GENOMIC DNA]</scope>
    <source>
        <strain evidence="2 3">LPB0140</strain>
    </source>
</reference>
<organism evidence="2 3">
    <name type="scientific">Sphingorhabdus lutea</name>
    <dbReference type="NCBI Taxonomy" id="1913578"/>
    <lineage>
        <taxon>Bacteria</taxon>
        <taxon>Pseudomonadati</taxon>
        <taxon>Pseudomonadota</taxon>
        <taxon>Alphaproteobacteria</taxon>
        <taxon>Sphingomonadales</taxon>
        <taxon>Sphingomonadaceae</taxon>
        <taxon>Sphingorhabdus</taxon>
    </lineage>
</organism>
<feature type="transmembrane region" description="Helical" evidence="1">
    <location>
        <begin position="101"/>
        <end position="119"/>
    </location>
</feature>
<keyword evidence="1" id="KW-1133">Transmembrane helix</keyword>
<proteinExistence type="predicted"/>
<protein>
    <recommendedName>
        <fullName evidence="4">Glycerophosphoryl diester phosphodiesterase membrane domain-containing protein</fullName>
    </recommendedName>
</protein>
<evidence type="ECO:0000313" key="2">
    <source>
        <dbReference type="EMBL" id="APG62222.1"/>
    </source>
</evidence>
<dbReference type="OrthoDB" id="7391073at2"/>
<keyword evidence="3" id="KW-1185">Reference proteome</keyword>
<evidence type="ECO:0000256" key="1">
    <source>
        <dbReference type="SAM" id="Phobius"/>
    </source>
</evidence>
<feature type="transmembrane region" description="Helical" evidence="1">
    <location>
        <begin position="27"/>
        <end position="47"/>
    </location>
</feature>
<sequence>MASASNKFDYMVIWDDAMSLLQKYQSALFPIAAVFIFLPNLILGYFAPEPDTAEAQSLKEIVQIYGVYFNENLWLILPMTLVGIFGGLAVYHLLVRGNGRTIGEVLSGAAAIFIPYFLVSILSGFMVAAAALFFIIPAFYVAGRLYPLAAIVANKDHDGIIGAISKSWEMTKGRGWSIIFLVFVVAFVAVVASSVIMLLFGLMINLILGDSGKILLVALDSVFQAVLVILMSALGVSIYNQLKKIGN</sequence>
<keyword evidence="1" id="KW-0812">Transmembrane</keyword>
<keyword evidence="1" id="KW-0472">Membrane</keyword>
<accession>A0A1L3JAR8</accession>
<gene>
    <name evidence="2" type="ORF">LPB140_04730</name>
</gene>
<dbReference type="STRING" id="1913578.LPB140_04730"/>
<dbReference type="Proteomes" id="UP000242561">
    <property type="component" value="Chromosome"/>
</dbReference>
<evidence type="ECO:0008006" key="4">
    <source>
        <dbReference type="Google" id="ProtNLM"/>
    </source>
</evidence>
<dbReference type="KEGG" id="sphl:LPB140_04730"/>
<feature type="transmembrane region" description="Helical" evidence="1">
    <location>
        <begin position="73"/>
        <end position="94"/>
    </location>
</feature>
<feature type="transmembrane region" description="Helical" evidence="1">
    <location>
        <begin position="125"/>
        <end position="146"/>
    </location>
</feature>
<feature type="transmembrane region" description="Helical" evidence="1">
    <location>
        <begin position="214"/>
        <end position="239"/>
    </location>
</feature>
<evidence type="ECO:0000313" key="3">
    <source>
        <dbReference type="Proteomes" id="UP000242561"/>
    </source>
</evidence>